<evidence type="ECO:0000256" key="6">
    <source>
        <dbReference type="ARBA" id="ARBA00023002"/>
    </source>
</evidence>
<evidence type="ECO:0000313" key="12">
    <source>
        <dbReference type="EMBL" id="KAK7459574.1"/>
    </source>
</evidence>
<gene>
    <name evidence="12" type="primary">DyP1_3</name>
    <name evidence="12" type="ORF">VKT23_009556</name>
</gene>
<evidence type="ECO:0000259" key="11">
    <source>
        <dbReference type="Pfam" id="PF21105"/>
    </source>
</evidence>
<dbReference type="NCBIfam" id="TIGR01413">
    <property type="entry name" value="Dyp_perox_fam"/>
    <property type="match status" value="1"/>
</dbReference>
<keyword evidence="4" id="KW-0479">Metal-binding</keyword>
<accession>A0ABR1JE38</accession>
<comment type="cofactor">
    <cofactor evidence="1">
        <name>heme b</name>
        <dbReference type="ChEBI" id="CHEBI:60344"/>
    </cofactor>
</comment>
<evidence type="ECO:0000256" key="9">
    <source>
        <dbReference type="SAM" id="SignalP"/>
    </source>
</evidence>
<feature type="signal peptide" evidence="9">
    <location>
        <begin position="1"/>
        <end position="19"/>
    </location>
</feature>
<evidence type="ECO:0000313" key="13">
    <source>
        <dbReference type="Proteomes" id="UP001498398"/>
    </source>
</evidence>
<proteinExistence type="inferred from homology"/>
<comment type="similarity">
    <text evidence="8">Belongs to the DyP-type peroxidase family.</text>
</comment>
<evidence type="ECO:0000256" key="4">
    <source>
        <dbReference type="ARBA" id="ARBA00022723"/>
    </source>
</evidence>
<keyword evidence="5 9" id="KW-0732">Signal</keyword>
<evidence type="ECO:0000256" key="8">
    <source>
        <dbReference type="ARBA" id="ARBA00025737"/>
    </source>
</evidence>
<dbReference type="PANTHER" id="PTHR30521">
    <property type="entry name" value="DEFERROCHELATASE/PEROXIDASE"/>
    <property type="match status" value="1"/>
</dbReference>
<keyword evidence="7" id="KW-0408">Iron</keyword>
<keyword evidence="6" id="KW-0560">Oxidoreductase</keyword>
<protein>
    <submittedName>
        <fullName evidence="12">Dye-decolorizing heme-containing peroxidase</fullName>
    </submittedName>
</protein>
<name>A0ABR1JE38_9AGAR</name>
<dbReference type="Pfam" id="PF20628">
    <property type="entry name" value="Dyp_perox_C"/>
    <property type="match status" value="1"/>
</dbReference>
<dbReference type="GO" id="GO:0004601">
    <property type="term" value="F:peroxidase activity"/>
    <property type="evidence" value="ECO:0007669"/>
    <property type="project" value="UniProtKB-KW"/>
</dbReference>
<feature type="chain" id="PRO_5045790362" evidence="9">
    <location>
        <begin position="20"/>
        <end position="518"/>
    </location>
</feature>
<sequence>MKLSSLSIIIGLAVQLALAAPEIKPRRTRSLLINPDAQPDLPRPQNAQRVSALSAATSLNLDDIQGDILIGMKKNKEMFFFFSIQDATAFKSKLASDIQALVTTTNQLLSVNTQPTTAVNIAFSNSGLKALGVNDNLGDSDFASGQFADASNLGDPGTSDWVSGFAGTGVHGVFLLASDTVENINDELANIQRILGDSISELHRLDGAARPGDQEGHEHFGYMDGISQPAVDGFTQNSLPGQVLLPAGKFIVGADGDSGSRPSWATGGSFLAFRQMQQKVPEFNKYVQDHALNVPELSVEENTDLFGARLIGRWKSGAPIDLAPLHDDPALAADNTRNNDFTFDHPEVPDFNIRTNQTNCPFRQISRSHCTTQKAHIRKTRPRADFGTEEQNHHIIRAGIPYGPEVTDDEHSSNKSSTDPSLERGLAFVAYQSSIANGFKFMQRIWVNNANFFISSTGVDPIIGREQSSAADAPRDITGTDPLDATRSFTLDIDFVVSRGGEYFFSPPISALAGALAA</sequence>
<dbReference type="Proteomes" id="UP001498398">
    <property type="component" value="Unassembled WGS sequence"/>
</dbReference>
<reference evidence="12 13" key="1">
    <citation type="submission" date="2024-01" db="EMBL/GenBank/DDBJ databases">
        <title>A draft genome for the cacao thread blight pathogen Marasmiellus scandens.</title>
        <authorList>
            <person name="Baruah I.K."/>
            <person name="Leung J."/>
            <person name="Bukari Y."/>
            <person name="Amoako-Attah I."/>
            <person name="Meinhardt L.W."/>
            <person name="Bailey B.A."/>
            <person name="Cohen S.P."/>
        </authorList>
    </citation>
    <scope>NUCLEOTIDE SEQUENCE [LARGE SCALE GENOMIC DNA]</scope>
    <source>
        <strain evidence="12 13">GH-19</strain>
    </source>
</reference>
<evidence type="ECO:0000256" key="3">
    <source>
        <dbReference type="ARBA" id="ARBA00022617"/>
    </source>
</evidence>
<keyword evidence="2 12" id="KW-0575">Peroxidase</keyword>
<dbReference type="PANTHER" id="PTHR30521:SF4">
    <property type="entry name" value="DEFERROCHELATASE"/>
    <property type="match status" value="1"/>
</dbReference>
<dbReference type="Pfam" id="PF21105">
    <property type="entry name" value="DyP_N"/>
    <property type="match status" value="1"/>
</dbReference>
<evidence type="ECO:0000256" key="5">
    <source>
        <dbReference type="ARBA" id="ARBA00022729"/>
    </source>
</evidence>
<evidence type="ECO:0000259" key="10">
    <source>
        <dbReference type="Pfam" id="PF20628"/>
    </source>
</evidence>
<dbReference type="InterPro" id="IPR011008">
    <property type="entry name" value="Dimeric_a/b-barrel"/>
</dbReference>
<feature type="domain" description="DyP dimeric alpha+beta barrel" evidence="11">
    <location>
        <begin position="63"/>
        <end position="211"/>
    </location>
</feature>
<feature type="domain" description="Dyp-type peroxidase C-terminal" evidence="10">
    <location>
        <begin position="261"/>
        <end position="448"/>
    </location>
</feature>
<comment type="caution">
    <text evidence="12">The sequence shown here is derived from an EMBL/GenBank/DDBJ whole genome shotgun (WGS) entry which is preliminary data.</text>
</comment>
<evidence type="ECO:0000256" key="1">
    <source>
        <dbReference type="ARBA" id="ARBA00001970"/>
    </source>
</evidence>
<dbReference type="InterPro" id="IPR006314">
    <property type="entry name" value="Dyp_peroxidase"/>
</dbReference>
<dbReference type="SUPFAM" id="SSF54909">
    <property type="entry name" value="Dimeric alpha+beta barrel"/>
    <property type="match status" value="1"/>
</dbReference>
<dbReference type="InterPro" id="IPR049509">
    <property type="entry name" value="DyP_N"/>
</dbReference>
<dbReference type="InterPro" id="IPR048328">
    <property type="entry name" value="Dyp_perox_C"/>
</dbReference>
<dbReference type="EMBL" id="JBANRG010000016">
    <property type="protein sequence ID" value="KAK7459574.1"/>
    <property type="molecule type" value="Genomic_DNA"/>
</dbReference>
<dbReference type="PROSITE" id="PS51404">
    <property type="entry name" value="DYP_PEROXIDASE"/>
    <property type="match status" value="1"/>
</dbReference>
<evidence type="ECO:0000256" key="2">
    <source>
        <dbReference type="ARBA" id="ARBA00022559"/>
    </source>
</evidence>
<keyword evidence="13" id="KW-1185">Reference proteome</keyword>
<evidence type="ECO:0000256" key="7">
    <source>
        <dbReference type="ARBA" id="ARBA00023004"/>
    </source>
</evidence>
<organism evidence="12 13">
    <name type="scientific">Marasmiellus scandens</name>
    <dbReference type="NCBI Taxonomy" id="2682957"/>
    <lineage>
        <taxon>Eukaryota</taxon>
        <taxon>Fungi</taxon>
        <taxon>Dikarya</taxon>
        <taxon>Basidiomycota</taxon>
        <taxon>Agaricomycotina</taxon>
        <taxon>Agaricomycetes</taxon>
        <taxon>Agaricomycetidae</taxon>
        <taxon>Agaricales</taxon>
        <taxon>Marasmiineae</taxon>
        <taxon>Omphalotaceae</taxon>
        <taxon>Marasmiellus</taxon>
    </lineage>
</organism>
<keyword evidence="3" id="KW-0349">Heme</keyword>